<protein>
    <submittedName>
        <fullName evidence="8">Tyrosine-type recombinase/integrase</fullName>
    </submittedName>
</protein>
<name>A0A7T0G2V3_9BACT</name>
<dbReference type="GO" id="GO:0006310">
    <property type="term" value="P:DNA recombination"/>
    <property type="evidence" value="ECO:0007669"/>
    <property type="project" value="UniProtKB-KW"/>
</dbReference>
<dbReference type="InterPro" id="IPR011010">
    <property type="entry name" value="DNA_brk_join_enz"/>
</dbReference>
<dbReference type="InterPro" id="IPR002104">
    <property type="entry name" value="Integrase_catalytic"/>
</dbReference>
<dbReference type="InterPro" id="IPR010998">
    <property type="entry name" value="Integrase_recombinase_N"/>
</dbReference>
<dbReference type="Gene3D" id="1.10.443.10">
    <property type="entry name" value="Intergrase catalytic core"/>
    <property type="match status" value="1"/>
</dbReference>
<keyword evidence="3 5" id="KW-0238">DNA-binding</keyword>
<dbReference type="PANTHER" id="PTHR30349:SF64">
    <property type="entry name" value="PROPHAGE INTEGRASE INTD-RELATED"/>
    <property type="match status" value="1"/>
</dbReference>
<reference evidence="9" key="1">
    <citation type="submission" date="2020-02" db="EMBL/GenBank/DDBJ databases">
        <title>Genomic and physiological characterization of two novel Nitrospinaceae genera.</title>
        <authorList>
            <person name="Mueller A.J."/>
            <person name="Jung M.-Y."/>
            <person name="Strachan C.R."/>
            <person name="Herbold C.W."/>
            <person name="Kirkegaard R.H."/>
            <person name="Daims H."/>
        </authorList>
    </citation>
    <scope>NUCLEOTIDE SEQUENCE [LARGE SCALE GENOMIC DNA]</scope>
</reference>
<feature type="domain" description="Core-binding (CB)" evidence="7">
    <location>
        <begin position="60"/>
        <end position="140"/>
    </location>
</feature>
<evidence type="ECO:0000313" key="9">
    <source>
        <dbReference type="Proteomes" id="UP000594464"/>
    </source>
</evidence>
<dbReference type="GO" id="GO:0015074">
    <property type="term" value="P:DNA integration"/>
    <property type="evidence" value="ECO:0007669"/>
    <property type="project" value="UniProtKB-KW"/>
</dbReference>
<dbReference type="InterPro" id="IPR050090">
    <property type="entry name" value="Tyrosine_recombinase_XerCD"/>
</dbReference>
<evidence type="ECO:0000256" key="4">
    <source>
        <dbReference type="ARBA" id="ARBA00023172"/>
    </source>
</evidence>
<evidence type="ECO:0000259" key="7">
    <source>
        <dbReference type="PROSITE" id="PS51900"/>
    </source>
</evidence>
<evidence type="ECO:0000256" key="3">
    <source>
        <dbReference type="ARBA" id="ARBA00023125"/>
    </source>
</evidence>
<evidence type="ECO:0000313" key="8">
    <source>
        <dbReference type="EMBL" id="QPJ64740.1"/>
    </source>
</evidence>
<dbReference type="PROSITE" id="PS51900">
    <property type="entry name" value="CB"/>
    <property type="match status" value="1"/>
</dbReference>
<dbReference type="Gene3D" id="1.10.150.130">
    <property type="match status" value="1"/>
</dbReference>
<dbReference type="SUPFAM" id="SSF56349">
    <property type="entry name" value="DNA breaking-rejoining enzymes"/>
    <property type="match status" value="1"/>
</dbReference>
<dbReference type="PROSITE" id="PS51898">
    <property type="entry name" value="TYR_RECOMBINASE"/>
    <property type="match status" value="1"/>
</dbReference>
<dbReference type="PANTHER" id="PTHR30349">
    <property type="entry name" value="PHAGE INTEGRASE-RELATED"/>
    <property type="match status" value="1"/>
</dbReference>
<dbReference type="KEGG" id="nva:G3M78_04775"/>
<dbReference type="Pfam" id="PF24624">
    <property type="entry name" value="Int_N"/>
    <property type="match status" value="1"/>
</dbReference>
<dbReference type="InterPro" id="IPR044068">
    <property type="entry name" value="CB"/>
</dbReference>
<evidence type="ECO:0000256" key="1">
    <source>
        <dbReference type="ARBA" id="ARBA00008857"/>
    </source>
</evidence>
<keyword evidence="2" id="KW-0229">DNA integration</keyword>
<keyword evidence="4" id="KW-0233">DNA recombination</keyword>
<sequence length="356" mass="41374">MALYRQKGSKVWWMSYSLGGRQRRKSTGTDNKKIAESIYFKVKTQIAEGRYFENSKGKDKTLRDLFSRYIKEVTPQKNPVAMNDEKRISRRLLDFLGNLKLAEVTTDHVARYVTHRRKKIAPATINRELAYLSATYNQAIKVWGWHRDNPVSRIKREKEQKRVKYFPENEFQEIFNLLAEWVKPIVLLAKNTGLRLSNVVFLEWSEVNIKTRLIVLDAKKVKNSHSLGIPMTQQVFEVLTEQERKRRSGSPHVFINREGKPYTKWGVYRAFKKACKTAGYPDYRFHDLRHDFCSKLVQAGVDIYTVKELAGHKNIATTLGYAHLNPERLKQAVSVLDYHSSIIIDEKGLAAKDVNP</sequence>
<dbReference type="InterPro" id="IPR057084">
    <property type="entry name" value="Int_N"/>
</dbReference>
<feature type="domain" description="Tyr recombinase" evidence="6">
    <location>
        <begin position="161"/>
        <end position="334"/>
    </location>
</feature>
<dbReference type="AlphaFoldDB" id="A0A7T0G2V3"/>
<dbReference type="CDD" id="cd00796">
    <property type="entry name" value="INT_Rci_Hp1_C"/>
    <property type="match status" value="1"/>
</dbReference>
<dbReference type="InterPro" id="IPR013762">
    <property type="entry name" value="Integrase-like_cat_sf"/>
</dbReference>
<proteinExistence type="inferred from homology"/>
<dbReference type="Pfam" id="PF00589">
    <property type="entry name" value="Phage_integrase"/>
    <property type="match status" value="1"/>
</dbReference>
<evidence type="ECO:0000256" key="5">
    <source>
        <dbReference type="PROSITE-ProRule" id="PRU01248"/>
    </source>
</evidence>
<dbReference type="EMBL" id="CP048620">
    <property type="protein sequence ID" value="QPJ64740.1"/>
    <property type="molecule type" value="Genomic_DNA"/>
</dbReference>
<organism evidence="8 9">
    <name type="scientific">Candidatus Nitrohelix vancouverensis</name>
    <dbReference type="NCBI Taxonomy" id="2705534"/>
    <lineage>
        <taxon>Bacteria</taxon>
        <taxon>Pseudomonadati</taxon>
        <taxon>Nitrospinota/Tectimicrobiota group</taxon>
        <taxon>Nitrospinota</taxon>
        <taxon>Nitrospinia</taxon>
        <taxon>Nitrospinales</taxon>
        <taxon>Nitrospinaceae</taxon>
        <taxon>Candidatus Nitrohelix</taxon>
    </lineage>
</organism>
<evidence type="ECO:0000259" key="6">
    <source>
        <dbReference type="PROSITE" id="PS51898"/>
    </source>
</evidence>
<accession>A0A7T0G2V3</accession>
<comment type="similarity">
    <text evidence="1">Belongs to the 'phage' integrase family.</text>
</comment>
<gene>
    <name evidence="8" type="ORF">G3M78_04775</name>
</gene>
<evidence type="ECO:0000256" key="2">
    <source>
        <dbReference type="ARBA" id="ARBA00022908"/>
    </source>
</evidence>
<dbReference type="Proteomes" id="UP000594464">
    <property type="component" value="Chromosome"/>
</dbReference>
<dbReference type="GO" id="GO:0003677">
    <property type="term" value="F:DNA binding"/>
    <property type="evidence" value="ECO:0007669"/>
    <property type="project" value="UniProtKB-UniRule"/>
</dbReference>